<keyword evidence="2 4" id="KW-0863">Zinc-finger</keyword>
<organism evidence="7 8">
    <name type="scientific">Coemansia guatemalensis</name>
    <dbReference type="NCBI Taxonomy" id="2761395"/>
    <lineage>
        <taxon>Eukaryota</taxon>
        <taxon>Fungi</taxon>
        <taxon>Fungi incertae sedis</taxon>
        <taxon>Zoopagomycota</taxon>
        <taxon>Kickxellomycotina</taxon>
        <taxon>Kickxellomycetes</taxon>
        <taxon>Kickxellales</taxon>
        <taxon>Kickxellaceae</taxon>
        <taxon>Coemansia</taxon>
    </lineage>
</organism>
<dbReference type="SUPFAM" id="SSF57903">
    <property type="entry name" value="FYVE/PHD zinc finger"/>
    <property type="match status" value="1"/>
</dbReference>
<keyword evidence="3" id="KW-0862">Zinc</keyword>
<accession>A0A9W8I1A2</accession>
<dbReference type="Pfam" id="PF00628">
    <property type="entry name" value="PHD"/>
    <property type="match status" value="1"/>
</dbReference>
<evidence type="ECO:0000256" key="3">
    <source>
        <dbReference type="ARBA" id="ARBA00022833"/>
    </source>
</evidence>
<dbReference type="AlphaFoldDB" id="A0A9W8I1A2"/>
<proteinExistence type="predicted"/>
<dbReference type="InterPro" id="IPR001965">
    <property type="entry name" value="Znf_PHD"/>
</dbReference>
<dbReference type="Gene3D" id="3.30.40.10">
    <property type="entry name" value="Zinc/RING finger domain, C3HC4 (zinc finger)"/>
    <property type="match status" value="1"/>
</dbReference>
<evidence type="ECO:0000256" key="4">
    <source>
        <dbReference type="PROSITE-ProRule" id="PRU00146"/>
    </source>
</evidence>
<evidence type="ECO:0000313" key="7">
    <source>
        <dbReference type="EMBL" id="KAJ2809177.1"/>
    </source>
</evidence>
<evidence type="ECO:0000256" key="5">
    <source>
        <dbReference type="SAM" id="Coils"/>
    </source>
</evidence>
<evidence type="ECO:0000259" key="6">
    <source>
        <dbReference type="PROSITE" id="PS50016"/>
    </source>
</evidence>
<sequence length="472" mass="51798">MTQRQQPEEEQQTRYSTVAVLLLVATNAFPQLGVELSTLAAPTTSTEQQQKVADILAAHGGERFGEKDNTSDLGVLQPWLQQLVEERVGPGVFVELSASPSLGHLLEIVLRGHARHSDWSVRRLDLATAQGDNDDDWLASESLQDMLKRCWIADGQQAAAAVPSVLLVKGQTAVATLCDSATIDFSSVVNASTLEEERLALEAARAQSAQLTVLQCTISSDSSGSDRAEQPTSCHSIRQALDDLQQWLGSTKPEGLQRMEGPAIRSSELLTQLSAHMETWKQILARLESQHQTVQSTRRRLERHRTYVLRAFIVEHNGQFSVVRRFGKAKTSGHFSVLAADGVCRAVRAQDIGGVAVESMWVCSSDDSECITAAISAEKEEKALGVEPNGTSQTGINTVVADPDDEIFCQLCGDLESWSYNQIVLCDACELGVHQMCHDPVVTEDEVLQDEWFCGICRKDNDGGWVKRQRTE</sequence>
<feature type="coiled-coil region" evidence="5">
    <location>
        <begin position="270"/>
        <end position="304"/>
    </location>
</feature>
<gene>
    <name evidence="7" type="primary">MTF2</name>
    <name evidence="7" type="ORF">H4R20_000294</name>
</gene>
<evidence type="ECO:0000313" key="8">
    <source>
        <dbReference type="Proteomes" id="UP001140094"/>
    </source>
</evidence>
<dbReference type="InterPro" id="IPR019786">
    <property type="entry name" value="Zinc_finger_PHD-type_CS"/>
</dbReference>
<keyword evidence="8" id="KW-1185">Reference proteome</keyword>
<dbReference type="Proteomes" id="UP001140094">
    <property type="component" value="Unassembled WGS sequence"/>
</dbReference>
<dbReference type="PROSITE" id="PS01359">
    <property type="entry name" value="ZF_PHD_1"/>
    <property type="match status" value="1"/>
</dbReference>
<keyword evidence="1" id="KW-0479">Metal-binding</keyword>
<dbReference type="OrthoDB" id="5863171at2759"/>
<protein>
    <submittedName>
        <fullName evidence="7">Mitochondrial transcription factor 2</fullName>
    </submittedName>
</protein>
<dbReference type="PROSITE" id="PS50016">
    <property type="entry name" value="ZF_PHD_2"/>
    <property type="match status" value="1"/>
</dbReference>
<comment type="caution">
    <text evidence="7">The sequence shown here is derived from an EMBL/GenBank/DDBJ whole genome shotgun (WGS) entry which is preliminary data.</text>
</comment>
<dbReference type="InterPro" id="IPR011011">
    <property type="entry name" value="Znf_FYVE_PHD"/>
</dbReference>
<feature type="domain" description="PHD-type" evidence="6">
    <location>
        <begin position="406"/>
        <end position="460"/>
    </location>
</feature>
<name>A0A9W8I1A2_9FUNG</name>
<reference evidence="7" key="1">
    <citation type="submission" date="2022-07" db="EMBL/GenBank/DDBJ databases">
        <title>Phylogenomic reconstructions and comparative analyses of Kickxellomycotina fungi.</title>
        <authorList>
            <person name="Reynolds N.K."/>
            <person name="Stajich J.E."/>
            <person name="Barry K."/>
            <person name="Grigoriev I.V."/>
            <person name="Crous P."/>
            <person name="Smith M.E."/>
        </authorList>
    </citation>
    <scope>NUCLEOTIDE SEQUENCE</scope>
    <source>
        <strain evidence="7">NRRL 1565</strain>
    </source>
</reference>
<evidence type="ECO:0000256" key="1">
    <source>
        <dbReference type="ARBA" id="ARBA00022723"/>
    </source>
</evidence>
<keyword evidence="5" id="KW-0175">Coiled coil</keyword>
<dbReference type="SMART" id="SM00249">
    <property type="entry name" value="PHD"/>
    <property type="match status" value="1"/>
</dbReference>
<dbReference type="EMBL" id="JANBUO010000008">
    <property type="protein sequence ID" value="KAJ2809177.1"/>
    <property type="molecule type" value="Genomic_DNA"/>
</dbReference>
<dbReference type="InterPro" id="IPR019787">
    <property type="entry name" value="Znf_PHD-finger"/>
</dbReference>
<evidence type="ECO:0000256" key="2">
    <source>
        <dbReference type="ARBA" id="ARBA00022771"/>
    </source>
</evidence>
<dbReference type="InterPro" id="IPR013083">
    <property type="entry name" value="Znf_RING/FYVE/PHD"/>
</dbReference>
<dbReference type="GO" id="GO:0008270">
    <property type="term" value="F:zinc ion binding"/>
    <property type="evidence" value="ECO:0007669"/>
    <property type="project" value="UniProtKB-KW"/>
</dbReference>